<dbReference type="RefSeq" id="WP_212519998.1">
    <property type="nucleotide sequence ID" value="NZ_JAGSOH010000068.1"/>
</dbReference>
<dbReference type="InterPro" id="IPR013783">
    <property type="entry name" value="Ig-like_fold"/>
</dbReference>
<dbReference type="SUPFAM" id="SSF49785">
    <property type="entry name" value="Galactose-binding domain-like"/>
    <property type="match status" value="1"/>
</dbReference>
<dbReference type="Pfam" id="PF18565">
    <property type="entry name" value="Glyco_hydro2_C5"/>
    <property type="match status" value="1"/>
</dbReference>
<evidence type="ECO:0000313" key="8">
    <source>
        <dbReference type="EMBL" id="MBR7828862.1"/>
    </source>
</evidence>
<dbReference type="InterPro" id="IPR008979">
    <property type="entry name" value="Galactose-bd-like_sf"/>
</dbReference>
<proteinExistence type="inferred from homology"/>
<dbReference type="EMBL" id="JAGSOH010000068">
    <property type="protein sequence ID" value="MBR7828862.1"/>
    <property type="molecule type" value="Genomic_DNA"/>
</dbReference>
<evidence type="ECO:0000259" key="4">
    <source>
        <dbReference type="Pfam" id="PF00703"/>
    </source>
</evidence>
<dbReference type="PRINTS" id="PR00132">
    <property type="entry name" value="GLHYDRLASE2"/>
</dbReference>
<evidence type="ECO:0000259" key="5">
    <source>
        <dbReference type="Pfam" id="PF02836"/>
    </source>
</evidence>
<dbReference type="Gene3D" id="3.20.20.80">
    <property type="entry name" value="Glycosidases"/>
    <property type="match status" value="1"/>
</dbReference>
<feature type="domain" description="Glycoside hydrolase family 2 immunoglobulin-like beta-sandwich" evidence="4">
    <location>
        <begin position="160"/>
        <end position="264"/>
    </location>
</feature>
<dbReference type="InterPro" id="IPR006101">
    <property type="entry name" value="Glyco_hydro_2"/>
</dbReference>
<dbReference type="InterPro" id="IPR006103">
    <property type="entry name" value="Glyco_hydro_2_cat"/>
</dbReference>
<reference evidence="8" key="1">
    <citation type="submission" date="2021-04" db="EMBL/GenBank/DDBJ databases">
        <title>Genome based classification of Actinospica acidithermotolerans sp. nov., an actinobacterium isolated from an Indonesian hot spring.</title>
        <authorList>
            <person name="Kusuma A.B."/>
            <person name="Putra K.E."/>
            <person name="Nafisah S."/>
            <person name="Loh J."/>
            <person name="Nouioui I."/>
            <person name="Goodfellow M."/>
        </authorList>
    </citation>
    <scope>NUCLEOTIDE SEQUENCE</scope>
    <source>
        <strain evidence="8">MGRD01-02</strain>
    </source>
</reference>
<comment type="similarity">
    <text evidence="1">Belongs to the glycosyl hydrolase 2 family.</text>
</comment>
<dbReference type="SUPFAM" id="SSF49303">
    <property type="entry name" value="beta-Galactosidase/glucuronidase domain"/>
    <property type="match status" value="1"/>
</dbReference>
<evidence type="ECO:0000313" key="9">
    <source>
        <dbReference type="Proteomes" id="UP000676325"/>
    </source>
</evidence>
<feature type="domain" description="DUF4982" evidence="6">
    <location>
        <begin position="632"/>
        <end position="690"/>
    </location>
</feature>
<feature type="domain" description="Glycoside hydrolase family 2" evidence="7">
    <location>
        <begin position="704"/>
        <end position="801"/>
    </location>
</feature>
<evidence type="ECO:0000259" key="7">
    <source>
        <dbReference type="Pfam" id="PF18565"/>
    </source>
</evidence>
<evidence type="ECO:0000256" key="2">
    <source>
        <dbReference type="ARBA" id="ARBA00022801"/>
    </source>
</evidence>
<dbReference type="Pfam" id="PF00703">
    <property type="entry name" value="Glyco_hydro_2"/>
    <property type="match status" value="1"/>
</dbReference>
<dbReference type="InterPro" id="IPR006102">
    <property type="entry name" value="Ig-like_GH2"/>
</dbReference>
<keyword evidence="2" id="KW-0378">Hydrolase</keyword>
<dbReference type="Gene3D" id="2.60.120.260">
    <property type="entry name" value="Galactose-binding domain-like"/>
    <property type="match status" value="1"/>
</dbReference>
<dbReference type="Pfam" id="PF02836">
    <property type="entry name" value="Glyco_hydro_2_C"/>
    <property type="match status" value="1"/>
</dbReference>
<dbReference type="PANTHER" id="PTHR42732:SF1">
    <property type="entry name" value="BETA-MANNOSIDASE"/>
    <property type="match status" value="1"/>
</dbReference>
<dbReference type="InterPro" id="IPR040605">
    <property type="entry name" value="Glyco_hydro2_dom5"/>
</dbReference>
<keyword evidence="3" id="KW-0326">Glycosidase</keyword>
<dbReference type="InterPro" id="IPR032311">
    <property type="entry name" value="DUF4982"/>
</dbReference>
<dbReference type="PANTHER" id="PTHR42732">
    <property type="entry name" value="BETA-GALACTOSIDASE"/>
    <property type="match status" value="1"/>
</dbReference>
<dbReference type="Proteomes" id="UP000676325">
    <property type="component" value="Unassembled WGS sequence"/>
</dbReference>
<evidence type="ECO:0000259" key="6">
    <source>
        <dbReference type="Pfam" id="PF16355"/>
    </source>
</evidence>
<dbReference type="Gene3D" id="2.60.40.10">
    <property type="entry name" value="Immunoglobulins"/>
    <property type="match status" value="3"/>
</dbReference>
<feature type="domain" description="Glycoside hydrolase family 2 catalytic" evidence="5">
    <location>
        <begin position="274"/>
        <end position="434"/>
    </location>
</feature>
<name>A0A941EE89_9ACTN</name>
<evidence type="ECO:0000256" key="1">
    <source>
        <dbReference type="ARBA" id="ARBA00007401"/>
    </source>
</evidence>
<protein>
    <submittedName>
        <fullName evidence="8">DUF4982 domain-containing protein</fullName>
    </submittedName>
</protein>
<dbReference type="InterPro" id="IPR051913">
    <property type="entry name" value="GH2_Domain-Containing"/>
</dbReference>
<dbReference type="AlphaFoldDB" id="A0A941EE89"/>
<sequence>MTIESFNTGWTVRTQASVFEQVAGPSVEPPPVTLPHDALISQERAPENGPGRAFFPSGCFLYEKAFEAPEEWRTKRVAVEFQGVYRDAAVFVNDVAAYHRPYGYSWFQVELDPYLRYGQTNTIRVEARSHLDSRWYTGAGIYRDTRLIVCELVHIASHGLRVTTPDIDAERAVVETAVEVRNDGLSTETVELTVQISDETGAVVAAGSAPVTTRAGHSTTARVRTYVYEPKLWSPDTPHLYTATATLRAGEIPIDTRRTGFGVRTLQVDPRHGLRINGESVKLRGACVHHDNGILGAAAIGRAEQRKVELLKQAGFNAIRSAHNPLSDAMLEACDRVGMLVMDEAFDVWTVPKSQNDYTLAFPEWWERDIEAMVAKDLNHPSVIMYSIGNEIPETGDRLGAELGRRLAEKIRSLDSTRFVTNGINGMVSTFDEVAKLVRETRRANDANPDAGVNELMAAERQMQHEHNMSQVVTDRTAESFSVLDIAGINYGDSRYELDKKLFPNRVIVGSETFPRRIAEAWPIVLANPHVIGDFTWTGLDYLGEVGVGRAQYTDTPHRFEASFPWITAWCGDLDITGYRRPASYFREIVFGLSTEPYIAVQDPDSFERTRTDAPWSWSESIASWTWAAKPGTPIRVEVYSDADEIELLLDGEIIARRPVGEKEALTALFDIAYQPGELAAVAYRDGRETGRRALRSADGATRLTATAERAALEASDSDLAYIAIELRDANGTLVTCDDRRVRVTVEGAGILQGLGSARPDNTERYDSAEHTTFHGRALAVVRPTGAGSITVSVETDGQEPVLVRLSAI</sequence>
<comment type="caution">
    <text evidence="8">The sequence shown here is derived from an EMBL/GenBank/DDBJ whole genome shotgun (WGS) entry which is preliminary data.</text>
</comment>
<organism evidence="8 9">
    <name type="scientific">Actinospica acidithermotolerans</name>
    <dbReference type="NCBI Taxonomy" id="2828514"/>
    <lineage>
        <taxon>Bacteria</taxon>
        <taxon>Bacillati</taxon>
        <taxon>Actinomycetota</taxon>
        <taxon>Actinomycetes</taxon>
        <taxon>Catenulisporales</taxon>
        <taxon>Actinospicaceae</taxon>
        <taxon>Actinospica</taxon>
    </lineage>
</organism>
<gene>
    <name evidence="8" type="ORF">KDK95_21310</name>
</gene>
<keyword evidence="9" id="KW-1185">Reference proteome</keyword>
<dbReference type="GO" id="GO:0005975">
    <property type="term" value="P:carbohydrate metabolic process"/>
    <property type="evidence" value="ECO:0007669"/>
    <property type="project" value="InterPro"/>
</dbReference>
<dbReference type="InterPro" id="IPR036156">
    <property type="entry name" value="Beta-gal/glucu_dom_sf"/>
</dbReference>
<accession>A0A941EE89</accession>
<dbReference type="InterPro" id="IPR017853">
    <property type="entry name" value="GH"/>
</dbReference>
<evidence type="ECO:0000256" key="3">
    <source>
        <dbReference type="ARBA" id="ARBA00023295"/>
    </source>
</evidence>
<dbReference type="GO" id="GO:0004553">
    <property type="term" value="F:hydrolase activity, hydrolyzing O-glycosyl compounds"/>
    <property type="evidence" value="ECO:0007669"/>
    <property type="project" value="InterPro"/>
</dbReference>
<dbReference type="SUPFAM" id="SSF51445">
    <property type="entry name" value="(Trans)glycosidases"/>
    <property type="match status" value="1"/>
</dbReference>
<dbReference type="Pfam" id="PF16355">
    <property type="entry name" value="DUF4982"/>
    <property type="match status" value="1"/>
</dbReference>